<reference evidence="2 3" key="1">
    <citation type="journal article" date="2013" name="Genome Announc.">
        <title>Draft Genome Sequence of Sphingobium ummariense Strain RL-3, a Hexachlorocyclohexane-Degrading Bacterium.</title>
        <authorList>
            <person name="Kohli P."/>
            <person name="Dua A."/>
            <person name="Sangwan N."/>
            <person name="Oldach P."/>
            <person name="Khurana J.P."/>
            <person name="Lal R."/>
        </authorList>
    </citation>
    <scope>NUCLEOTIDE SEQUENCE [LARGE SCALE GENOMIC DNA]</scope>
    <source>
        <strain evidence="2 3">RL-3</strain>
    </source>
</reference>
<keyword evidence="3" id="KW-1185">Reference proteome</keyword>
<proteinExistence type="predicted"/>
<gene>
    <name evidence="2" type="ORF">M529_11770</name>
</gene>
<comment type="caution">
    <text evidence="2">The sequence shown here is derived from an EMBL/GenBank/DDBJ whole genome shotgun (WGS) entry which is preliminary data.</text>
</comment>
<evidence type="ECO:0000313" key="2">
    <source>
        <dbReference type="EMBL" id="EQB32016.1"/>
    </source>
</evidence>
<name>T0J232_9SPHN</name>
<dbReference type="PATRIC" id="fig|1346791.3.peg.2264"/>
<accession>T0J232</accession>
<dbReference type="EMBL" id="AUWY01000080">
    <property type="protein sequence ID" value="EQB32016.1"/>
    <property type="molecule type" value="Genomic_DNA"/>
</dbReference>
<organism evidence="2 3">
    <name type="scientific">Sphingobium ummariense RL-3</name>
    <dbReference type="NCBI Taxonomy" id="1346791"/>
    <lineage>
        <taxon>Bacteria</taxon>
        <taxon>Pseudomonadati</taxon>
        <taxon>Pseudomonadota</taxon>
        <taxon>Alphaproteobacteria</taxon>
        <taxon>Sphingomonadales</taxon>
        <taxon>Sphingomonadaceae</taxon>
        <taxon>Sphingobium</taxon>
    </lineage>
</organism>
<dbReference type="AlphaFoldDB" id="T0J232"/>
<feature type="region of interest" description="Disordered" evidence="1">
    <location>
        <begin position="48"/>
        <end position="79"/>
    </location>
</feature>
<evidence type="ECO:0000256" key="1">
    <source>
        <dbReference type="SAM" id="MobiDB-lite"/>
    </source>
</evidence>
<sequence>MAPPATDAERFARARQEFVEAMEAGCTILELRRRKAEARAALRHRAQAEVAERTADMMTDPTQQQGDFARWESPWMMRD</sequence>
<dbReference type="Proteomes" id="UP000015523">
    <property type="component" value="Unassembled WGS sequence"/>
</dbReference>
<evidence type="ECO:0000313" key="3">
    <source>
        <dbReference type="Proteomes" id="UP000015523"/>
    </source>
</evidence>
<protein>
    <submittedName>
        <fullName evidence="2">Uncharacterized protein</fullName>
    </submittedName>
</protein>
<dbReference type="STRING" id="1346791.M529_11770"/>